<dbReference type="EMBL" id="JAPDHV010000003">
    <property type="protein sequence ID" value="MCW3161143.1"/>
    <property type="molecule type" value="Genomic_DNA"/>
</dbReference>
<comment type="caution">
    <text evidence="1">The sequence shown here is derived from an EMBL/GenBank/DDBJ whole genome shotgun (WGS) entry which is preliminary data.</text>
</comment>
<evidence type="ECO:0000313" key="1">
    <source>
        <dbReference type="EMBL" id="MCW3161143.1"/>
    </source>
</evidence>
<gene>
    <name evidence="1" type="ORF">OH806_07665</name>
</gene>
<organism evidence="1 2">
    <name type="scientific">Chryseobacterium oryctis</name>
    <dbReference type="NCBI Taxonomy" id="2952618"/>
    <lineage>
        <taxon>Bacteria</taxon>
        <taxon>Pseudomonadati</taxon>
        <taxon>Bacteroidota</taxon>
        <taxon>Flavobacteriia</taxon>
        <taxon>Flavobacteriales</taxon>
        <taxon>Weeksellaceae</taxon>
        <taxon>Chryseobacterium group</taxon>
        <taxon>Chryseobacterium</taxon>
    </lineage>
</organism>
<proteinExistence type="predicted"/>
<dbReference type="Proteomes" id="UP001163719">
    <property type="component" value="Unassembled WGS sequence"/>
</dbReference>
<accession>A0ABT3HNF7</accession>
<evidence type="ECO:0000313" key="2">
    <source>
        <dbReference type="Proteomes" id="UP001163719"/>
    </source>
</evidence>
<keyword evidence="2" id="KW-1185">Reference proteome</keyword>
<evidence type="ECO:0008006" key="3">
    <source>
        <dbReference type="Google" id="ProtNLM"/>
    </source>
</evidence>
<name>A0ABT3HNF7_9FLAO</name>
<reference evidence="1" key="1">
    <citation type="submission" date="2022-10" db="EMBL/GenBank/DDBJ databases">
        <title>Chryseobacterium babae sp. nov. isolated from the gut of the beetle Oryctes rhinoceros, and Chryseobacterium kimseyorum sp. nov., isolated from a stick insect rearing cage.</title>
        <authorList>
            <person name="Shelomi M."/>
            <person name="Han C.-J."/>
            <person name="Chen W.-M."/>
            <person name="Chen H.-K."/>
            <person name="Liaw S.-J."/>
            <person name="Muhle E."/>
            <person name="Clermont D."/>
        </authorList>
    </citation>
    <scope>NUCLEOTIDE SEQUENCE</scope>
    <source>
        <strain evidence="1">WLa1L2M3</strain>
    </source>
</reference>
<protein>
    <recommendedName>
        <fullName evidence="3">Apea-like HEPN domain-containing protein</fullName>
    </recommendedName>
</protein>
<sequence>MSEIENYKDIQNNPCWVAFLHPYTFIIPDDEKPWEISLEQINNLTYNNGNLIRIVCKITIPNSELPCLVCYDGAIAIPKNKNFKLKENAIIYFSEFFTKLILADFYIEGLDQKDIVSGNLDNNWAIWPTSLGSSYISSLHSKIRMKETSNIDTILLSSPRILKVSELNAKLNIGEQILSKIKNLSPIFLLRGFTEYQYKNWDLVLSNLWITIEQLIDSLWENKFINIEKNNPNTPISNRLKSLKEDNRTWSMSVKLELLFQKRILNEEIYSKLTDCRKVRNKLVHDGKKVEKETAEKIIDIVFYLLKKSSKKIKLKKESILRDFDFSYKKIDFSPNFNAWKNLPDENIIEQALGENITKNAKVKNKK</sequence>
<dbReference type="RefSeq" id="WP_264743094.1">
    <property type="nucleotide sequence ID" value="NZ_JAPDHV010000003.1"/>
</dbReference>